<accession>A0A2K2HEZ1</accession>
<name>A0A2K2HEZ1_9BACT</name>
<sequence>MRESLALFVRNLGYEAIACSSPAVFPCIDSSHCETGRQVCGDALIVGQHLPQQAGLDFIAQRLAGPCRGLVKNITLICLPWSIGDQQRAEKLGCRWLETPLDLGELRSWLATIAENLPADRKLVPLTELLVDREARLPA</sequence>
<reference evidence="1 2" key="1">
    <citation type="journal article" date="2018" name="Genome Announc.">
        <title>Genome Sequence of Geothermobacter sp. HR-1 Iron Reducer from the Loihi Seamount.</title>
        <authorList>
            <person name="Smith H."/>
            <person name="Abuyen K."/>
            <person name="Tremblay J."/>
            <person name="Savalia P."/>
            <person name="Perez-Rodriguez I."/>
            <person name="Emerson D."/>
            <person name="Tully B."/>
            <person name="Amend J."/>
        </authorList>
    </citation>
    <scope>NUCLEOTIDE SEQUENCE [LARGE SCALE GENOMIC DNA]</scope>
    <source>
        <strain evidence="1 2">HR-1</strain>
    </source>
</reference>
<dbReference type="AlphaFoldDB" id="A0A2K2HEZ1"/>
<evidence type="ECO:0000313" key="1">
    <source>
        <dbReference type="EMBL" id="PNU21839.1"/>
    </source>
</evidence>
<organism evidence="1 2">
    <name type="scientific">Geothermobacter hydrogeniphilus</name>
    <dbReference type="NCBI Taxonomy" id="1969733"/>
    <lineage>
        <taxon>Bacteria</taxon>
        <taxon>Pseudomonadati</taxon>
        <taxon>Thermodesulfobacteriota</taxon>
        <taxon>Desulfuromonadia</taxon>
        <taxon>Desulfuromonadales</taxon>
        <taxon>Geothermobacteraceae</taxon>
        <taxon>Geothermobacter</taxon>
    </lineage>
</organism>
<dbReference type="OrthoDB" id="5387468at2"/>
<evidence type="ECO:0000313" key="2">
    <source>
        <dbReference type="Proteomes" id="UP000236340"/>
    </source>
</evidence>
<gene>
    <name evidence="1" type="ORF">C2E25_01015</name>
</gene>
<proteinExistence type="predicted"/>
<comment type="caution">
    <text evidence="1">The sequence shown here is derived from an EMBL/GenBank/DDBJ whole genome shotgun (WGS) entry which is preliminary data.</text>
</comment>
<dbReference type="RefSeq" id="WP_103113952.1">
    <property type="nucleotide sequence ID" value="NZ_PPFX01000001.1"/>
</dbReference>
<evidence type="ECO:0008006" key="3">
    <source>
        <dbReference type="Google" id="ProtNLM"/>
    </source>
</evidence>
<protein>
    <recommendedName>
        <fullName evidence="3">Response regulatory domain-containing protein</fullName>
    </recommendedName>
</protein>
<dbReference type="EMBL" id="PPFX01000001">
    <property type="protein sequence ID" value="PNU21839.1"/>
    <property type="molecule type" value="Genomic_DNA"/>
</dbReference>
<dbReference type="Proteomes" id="UP000236340">
    <property type="component" value="Unassembled WGS sequence"/>
</dbReference>